<dbReference type="Pfam" id="PF14541">
    <property type="entry name" value="TAXi_C"/>
    <property type="match status" value="1"/>
</dbReference>
<comment type="caution">
    <text evidence="4">The sequence shown here is derived from an EMBL/GenBank/DDBJ whole genome shotgun (WGS) entry which is preliminary data.</text>
</comment>
<dbReference type="InterPro" id="IPR033121">
    <property type="entry name" value="PEPTIDASE_A1"/>
</dbReference>
<organism evidence="4 5">
    <name type="scientific">Dipteronia sinensis</name>
    <dbReference type="NCBI Taxonomy" id="43782"/>
    <lineage>
        <taxon>Eukaryota</taxon>
        <taxon>Viridiplantae</taxon>
        <taxon>Streptophyta</taxon>
        <taxon>Embryophyta</taxon>
        <taxon>Tracheophyta</taxon>
        <taxon>Spermatophyta</taxon>
        <taxon>Magnoliopsida</taxon>
        <taxon>eudicotyledons</taxon>
        <taxon>Gunneridae</taxon>
        <taxon>Pentapetalae</taxon>
        <taxon>rosids</taxon>
        <taxon>malvids</taxon>
        <taxon>Sapindales</taxon>
        <taxon>Sapindaceae</taxon>
        <taxon>Hippocastanoideae</taxon>
        <taxon>Acereae</taxon>
        <taxon>Dipteronia</taxon>
    </lineage>
</organism>
<gene>
    <name evidence="4" type="ORF">Dsin_012544</name>
</gene>
<dbReference type="SUPFAM" id="SSF50630">
    <property type="entry name" value="Acid proteases"/>
    <property type="match status" value="1"/>
</dbReference>
<dbReference type="InterPro" id="IPR051708">
    <property type="entry name" value="Plant_Aspart_Prot_A1"/>
</dbReference>
<dbReference type="Gene3D" id="2.40.70.10">
    <property type="entry name" value="Acid Proteases"/>
    <property type="match status" value="1"/>
</dbReference>
<dbReference type="PANTHER" id="PTHR47967:SF31">
    <property type="entry name" value="ASPARTYL PROTEASE FAMILY PROTEIN"/>
    <property type="match status" value="1"/>
</dbReference>
<keyword evidence="5" id="KW-1185">Reference proteome</keyword>
<protein>
    <recommendedName>
        <fullName evidence="3">Peptidase A1 domain-containing protein</fullName>
    </recommendedName>
</protein>
<dbReference type="Proteomes" id="UP001281410">
    <property type="component" value="Unassembled WGS sequence"/>
</dbReference>
<evidence type="ECO:0000256" key="2">
    <source>
        <dbReference type="ARBA" id="ARBA00022801"/>
    </source>
</evidence>
<dbReference type="GO" id="GO:0006508">
    <property type="term" value="P:proteolysis"/>
    <property type="evidence" value="ECO:0007669"/>
    <property type="project" value="UniProtKB-KW"/>
</dbReference>
<dbReference type="InterPro" id="IPR021109">
    <property type="entry name" value="Peptidase_aspartic_dom_sf"/>
</dbReference>
<feature type="domain" description="Peptidase A1" evidence="3">
    <location>
        <begin position="1"/>
        <end position="152"/>
    </location>
</feature>
<dbReference type="EMBL" id="JANJYJ010000004">
    <property type="protein sequence ID" value="KAK3218574.1"/>
    <property type="molecule type" value="Genomic_DNA"/>
</dbReference>
<evidence type="ECO:0000259" key="3">
    <source>
        <dbReference type="PROSITE" id="PS51767"/>
    </source>
</evidence>
<reference evidence="4" key="1">
    <citation type="journal article" date="2023" name="Plant J.">
        <title>Genome sequences and population genomics provide insights into the demographic history, inbreeding, and mutation load of two 'living fossil' tree species of Dipteronia.</title>
        <authorList>
            <person name="Feng Y."/>
            <person name="Comes H.P."/>
            <person name="Chen J."/>
            <person name="Zhu S."/>
            <person name="Lu R."/>
            <person name="Zhang X."/>
            <person name="Li P."/>
            <person name="Qiu J."/>
            <person name="Olsen K.M."/>
            <person name="Qiu Y."/>
        </authorList>
    </citation>
    <scope>NUCLEOTIDE SEQUENCE</scope>
    <source>
        <strain evidence="4">NBL</strain>
    </source>
</reference>
<sequence>MRGIKIGSKQLNISETAFQADASGSGQTIVDSGSEFTYLVGEAYDKVRQQIVRLVGHRLNGGYVYSGICNICFEGNAMEIGRLIGDMVLEFDKGVEVVIGRERVMDDVGGGVHCVGIGRSDVLGLASNIIGDFHQQNLWVEFDLANRRVGFGKADCSRSV</sequence>
<evidence type="ECO:0000313" key="5">
    <source>
        <dbReference type="Proteomes" id="UP001281410"/>
    </source>
</evidence>
<proteinExistence type="predicted"/>
<dbReference type="GO" id="GO:0005576">
    <property type="term" value="C:extracellular region"/>
    <property type="evidence" value="ECO:0007669"/>
    <property type="project" value="TreeGrafter"/>
</dbReference>
<evidence type="ECO:0000256" key="1">
    <source>
        <dbReference type="ARBA" id="ARBA00022670"/>
    </source>
</evidence>
<dbReference type="PROSITE" id="PS51767">
    <property type="entry name" value="PEPTIDASE_A1"/>
    <property type="match status" value="1"/>
</dbReference>
<name>A0AAE0E898_9ROSI</name>
<dbReference type="GO" id="GO:0008233">
    <property type="term" value="F:peptidase activity"/>
    <property type="evidence" value="ECO:0007669"/>
    <property type="project" value="UniProtKB-KW"/>
</dbReference>
<dbReference type="InterPro" id="IPR032799">
    <property type="entry name" value="TAXi_C"/>
</dbReference>
<evidence type="ECO:0000313" key="4">
    <source>
        <dbReference type="EMBL" id="KAK3218574.1"/>
    </source>
</evidence>
<keyword evidence="2" id="KW-0378">Hydrolase</keyword>
<accession>A0AAE0E898</accession>
<dbReference type="PANTHER" id="PTHR47967">
    <property type="entry name" value="OS07G0603500 PROTEIN-RELATED"/>
    <property type="match status" value="1"/>
</dbReference>
<dbReference type="AlphaFoldDB" id="A0AAE0E898"/>
<keyword evidence="1" id="KW-0645">Protease</keyword>